<gene>
    <name evidence="1" type="ORF">Y5W_00894</name>
</gene>
<dbReference type="EMBL" id="ARXX01000009">
    <property type="protein sequence ID" value="MBF5055600.1"/>
    <property type="molecule type" value="Genomic_DNA"/>
</dbReference>
<dbReference type="Pfam" id="PF14255">
    <property type="entry name" value="Zn_ribbon_21"/>
    <property type="match status" value="1"/>
</dbReference>
<proteinExistence type="predicted"/>
<dbReference type="Proteomes" id="UP000662703">
    <property type="component" value="Unassembled WGS sequence"/>
</dbReference>
<evidence type="ECO:0000313" key="2">
    <source>
        <dbReference type="Proteomes" id="UP000662703"/>
    </source>
</evidence>
<comment type="caution">
    <text evidence="1">The sequence shown here is derived from an EMBL/GenBank/DDBJ whole genome shotgun (WGS) entry which is preliminary data.</text>
</comment>
<organism evidence="1 2">
    <name type="scientific">Alloalcanivorax profundimaris</name>
    <dbReference type="NCBI Taxonomy" id="2735259"/>
    <lineage>
        <taxon>Bacteria</taxon>
        <taxon>Pseudomonadati</taxon>
        <taxon>Pseudomonadota</taxon>
        <taxon>Gammaproteobacteria</taxon>
        <taxon>Oceanospirillales</taxon>
        <taxon>Alcanivoracaceae</taxon>
        <taxon>Alloalcanivorax</taxon>
    </lineage>
</organism>
<dbReference type="InterPro" id="IPR025990">
    <property type="entry name" value="zinc_ribbon_bacterial"/>
</dbReference>
<dbReference type="PIRSF" id="PIRSF037225">
    <property type="entry name" value="UCP037225"/>
    <property type="match status" value="1"/>
</dbReference>
<keyword evidence="2" id="KW-1185">Reference proteome</keyword>
<evidence type="ECO:0000313" key="1">
    <source>
        <dbReference type="EMBL" id="MBF5055600.1"/>
    </source>
</evidence>
<evidence type="ECO:0008006" key="3">
    <source>
        <dbReference type="Google" id="ProtNLM"/>
    </source>
</evidence>
<dbReference type="InterPro" id="IPR017143">
    <property type="entry name" value="UCP037225"/>
</dbReference>
<sequence length="62" mass="7028">MELIPVPVQCPHCWEWFDALVDPSQGDQEYVEDCHVCCRPLVFTVALTDPDAPEVTARPEND</sequence>
<protein>
    <recommendedName>
        <fullName evidence="3">CPXCG motif-containing cysteine-rich protein</fullName>
    </recommendedName>
</protein>
<accession>A0ABS0AQQ7</accession>
<reference evidence="1 2" key="1">
    <citation type="submission" date="2012-09" db="EMBL/GenBank/DDBJ databases">
        <title>Genome Sequence of alkane-degrading Bacterium Alcanivorax sp. 521-1.</title>
        <authorList>
            <person name="Lai Q."/>
            <person name="Shao Z."/>
        </authorList>
    </citation>
    <scope>NUCLEOTIDE SEQUENCE [LARGE SCALE GENOMIC DNA]</scope>
    <source>
        <strain evidence="1 2">521-1</strain>
    </source>
</reference>
<name>A0ABS0AQQ7_9GAMM</name>
<dbReference type="RefSeq" id="WP_161385878.1">
    <property type="nucleotide sequence ID" value="NZ_ARXX01000009.1"/>
</dbReference>